<dbReference type="OrthoDB" id="6377767at2759"/>
<comment type="caution">
    <text evidence="2">The sequence shown here is derived from an EMBL/GenBank/DDBJ whole genome shotgun (WGS) entry which is preliminary data.</text>
</comment>
<accession>A0A5B7H440</accession>
<keyword evidence="3" id="KW-1185">Reference proteome</keyword>
<evidence type="ECO:0000313" key="2">
    <source>
        <dbReference type="EMBL" id="MPC66860.1"/>
    </source>
</evidence>
<evidence type="ECO:0000313" key="3">
    <source>
        <dbReference type="Proteomes" id="UP000324222"/>
    </source>
</evidence>
<keyword evidence="1" id="KW-1133">Transmembrane helix</keyword>
<sequence>MSTPRVLMPLVVVMVVMVVVVVVTEGATVPIRLTVALHSGVNTTITFATEEEALHEMGITREMMEGALAHADATGLVREVVVGGQHIPLHLNTTASYFNMLALRTVDGKDWLFSPDNYTNASIHDFDGKCCW</sequence>
<gene>
    <name evidence="2" type="ORF">E2C01_061015</name>
</gene>
<dbReference type="Proteomes" id="UP000324222">
    <property type="component" value="Unassembled WGS sequence"/>
</dbReference>
<proteinExistence type="predicted"/>
<name>A0A5B7H440_PORTR</name>
<organism evidence="2 3">
    <name type="scientific">Portunus trituberculatus</name>
    <name type="common">Swimming crab</name>
    <name type="synonym">Neptunus trituberculatus</name>
    <dbReference type="NCBI Taxonomy" id="210409"/>
    <lineage>
        <taxon>Eukaryota</taxon>
        <taxon>Metazoa</taxon>
        <taxon>Ecdysozoa</taxon>
        <taxon>Arthropoda</taxon>
        <taxon>Crustacea</taxon>
        <taxon>Multicrustacea</taxon>
        <taxon>Malacostraca</taxon>
        <taxon>Eumalacostraca</taxon>
        <taxon>Eucarida</taxon>
        <taxon>Decapoda</taxon>
        <taxon>Pleocyemata</taxon>
        <taxon>Brachyura</taxon>
        <taxon>Eubrachyura</taxon>
        <taxon>Portunoidea</taxon>
        <taxon>Portunidae</taxon>
        <taxon>Portuninae</taxon>
        <taxon>Portunus</taxon>
    </lineage>
</organism>
<feature type="transmembrane region" description="Helical" evidence="1">
    <location>
        <begin position="6"/>
        <end position="24"/>
    </location>
</feature>
<dbReference type="AlphaFoldDB" id="A0A5B7H440"/>
<evidence type="ECO:0000256" key="1">
    <source>
        <dbReference type="SAM" id="Phobius"/>
    </source>
</evidence>
<reference evidence="2 3" key="1">
    <citation type="submission" date="2019-05" db="EMBL/GenBank/DDBJ databases">
        <title>Another draft genome of Portunus trituberculatus and its Hox gene families provides insights of decapod evolution.</title>
        <authorList>
            <person name="Jeong J.-H."/>
            <person name="Song I."/>
            <person name="Kim S."/>
            <person name="Choi T."/>
            <person name="Kim D."/>
            <person name="Ryu S."/>
            <person name="Kim W."/>
        </authorList>
    </citation>
    <scope>NUCLEOTIDE SEQUENCE [LARGE SCALE GENOMIC DNA]</scope>
    <source>
        <tissue evidence="2">Muscle</tissue>
    </source>
</reference>
<protein>
    <submittedName>
        <fullName evidence="2">Uncharacterized protein</fullName>
    </submittedName>
</protein>
<keyword evidence="1" id="KW-0812">Transmembrane</keyword>
<keyword evidence="1" id="KW-0472">Membrane</keyword>
<dbReference type="EMBL" id="VSRR010025423">
    <property type="protein sequence ID" value="MPC66860.1"/>
    <property type="molecule type" value="Genomic_DNA"/>
</dbReference>